<evidence type="ECO:0000259" key="2">
    <source>
        <dbReference type="Pfam" id="PF17921"/>
    </source>
</evidence>
<dbReference type="STRING" id="7395.A0A1A9VLN6"/>
<evidence type="ECO:0000256" key="1">
    <source>
        <dbReference type="SAM" id="MobiDB-lite"/>
    </source>
</evidence>
<dbReference type="Gene3D" id="1.10.340.70">
    <property type="match status" value="1"/>
</dbReference>
<feature type="compositionally biased region" description="Low complexity" evidence="1">
    <location>
        <begin position="111"/>
        <end position="127"/>
    </location>
</feature>
<protein>
    <submittedName>
        <fullName evidence="3">Integrase_H2C2 domain-containing protein</fullName>
    </submittedName>
</protein>
<reference evidence="3" key="1">
    <citation type="submission" date="2020-05" db="UniProtKB">
        <authorList>
            <consortium name="EnsemblMetazoa"/>
        </authorList>
    </citation>
    <scope>IDENTIFICATION</scope>
    <source>
        <strain evidence="3">TTRI</strain>
    </source>
</reference>
<name>A0A1A9VLN6_GLOAU</name>
<proteinExistence type="predicted"/>
<dbReference type="FunFam" id="1.10.340.70:FF:000001">
    <property type="entry name" value="Retrovirus-related Pol polyprotein from transposon gypsy-like Protein"/>
    <property type="match status" value="1"/>
</dbReference>
<feature type="region of interest" description="Disordered" evidence="1">
    <location>
        <begin position="105"/>
        <end position="127"/>
    </location>
</feature>
<accession>A0A1A9VLN6</accession>
<sequence length="127" mass="14536">MADEDLNAILKAIKKEERPTWEEISRESPITEAYWALWQSLIVEDGCSWRIWHSEAKKLVVVPQARTGEIIRVYHNVLSGGHLGFTKTMEKIKENFYWGEQQQFKVESRSETSSSSSSSSDPSSEEG</sequence>
<dbReference type="Pfam" id="PF17921">
    <property type="entry name" value="Integrase_H2C2"/>
    <property type="match status" value="1"/>
</dbReference>
<feature type="domain" description="Integrase zinc-binding" evidence="2">
    <location>
        <begin position="62"/>
        <end position="98"/>
    </location>
</feature>
<dbReference type="VEuPathDB" id="VectorBase:GAUT040922"/>
<organism evidence="3 4">
    <name type="scientific">Glossina austeni</name>
    <name type="common">Savannah tsetse fly</name>
    <dbReference type="NCBI Taxonomy" id="7395"/>
    <lineage>
        <taxon>Eukaryota</taxon>
        <taxon>Metazoa</taxon>
        <taxon>Ecdysozoa</taxon>
        <taxon>Arthropoda</taxon>
        <taxon>Hexapoda</taxon>
        <taxon>Insecta</taxon>
        <taxon>Pterygota</taxon>
        <taxon>Neoptera</taxon>
        <taxon>Endopterygota</taxon>
        <taxon>Diptera</taxon>
        <taxon>Brachycera</taxon>
        <taxon>Muscomorpha</taxon>
        <taxon>Hippoboscoidea</taxon>
        <taxon>Glossinidae</taxon>
        <taxon>Glossina</taxon>
    </lineage>
</organism>
<evidence type="ECO:0000313" key="4">
    <source>
        <dbReference type="Proteomes" id="UP000078200"/>
    </source>
</evidence>
<evidence type="ECO:0000313" key="3">
    <source>
        <dbReference type="EnsemblMetazoa" id="GAUT040922-PA"/>
    </source>
</evidence>
<dbReference type="InterPro" id="IPR041588">
    <property type="entry name" value="Integrase_H2C2"/>
</dbReference>
<dbReference type="AlphaFoldDB" id="A0A1A9VLN6"/>
<dbReference type="Proteomes" id="UP000078200">
    <property type="component" value="Unassembled WGS sequence"/>
</dbReference>
<dbReference type="EnsemblMetazoa" id="GAUT040922-RA">
    <property type="protein sequence ID" value="GAUT040922-PA"/>
    <property type="gene ID" value="GAUT040922"/>
</dbReference>
<keyword evidence="4" id="KW-1185">Reference proteome</keyword>